<dbReference type="AlphaFoldDB" id="A0AAN9NNU3"/>
<sequence length="142" mass="15395">MLLGKRPRPPMKRTTSMSEITLDLNAAASDAANQRRSGASGGADGGALTPKFFRRHSSDLVDTPHFLRVCALCKGRLAPGRDIYMYRGDSAFCSLECRQHQMNQDERKEKFVTASKKQVVAPPPSGSQIAATTKGETTVVAL</sequence>
<dbReference type="PANTHER" id="PTHR33059">
    <property type="entry name" value="FCS-LIKE ZINC FINGER 5"/>
    <property type="match status" value="1"/>
</dbReference>
<evidence type="ECO:0000256" key="3">
    <source>
        <dbReference type="ARBA" id="ARBA00022490"/>
    </source>
</evidence>
<evidence type="ECO:0000256" key="1">
    <source>
        <dbReference type="ARBA" id="ARBA00004496"/>
    </source>
</evidence>
<keyword evidence="5" id="KW-0863">Zinc-finger</keyword>
<dbReference type="GO" id="GO:0008270">
    <property type="term" value="F:zinc ion binding"/>
    <property type="evidence" value="ECO:0007669"/>
    <property type="project" value="UniProtKB-KW"/>
</dbReference>
<evidence type="ECO:0000256" key="2">
    <source>
        <dbReference type="ARBA" id="ARBA00009374"/>
    </source>
</evidence>
<evidence type="ECO:0000256" key="4">
    <source>
        <dbReference type="ARBA" id="ARBA00022723"/>
    </source>
</evidence>
<feature type="compositionally biased region" description="Low complexity" evidence="7">
    <location>
        <begin position="29"/>
        <end position="38"/>
    </location>
</feature>
<dbReference type="GO" id="GO:0005737">
    <property type="term" value="C:cytoplasm"/>
    <property type="evidence" value="ECO:0007669"/>
    <property type="project" value="UniProtKB-SubCell"/>
</dbReference>
<dbReference type="EMBL" id="JAYMYR010000003">
    <property type="protein sequence ID" value="KAK7373058.1"/>
    <property type="molecule type" value="Genomic_DNA"/>
</dbReference>
<dbReference type="PANTHER" id="PTHR33059:SF4">
    <property type="entry name" value="FCS-LIKE ZINC FINGER 5"/>
    <property type="match status" value="1"/>
</dbReference>
<dbReference type="Proteomes" id="UP001374584">
    <property type="component" value="Unassembled WGS sequence"/>
</dbReference>
<keyword evidence="3" id="KW-0963">Cytoplasm</keyword>
<evidence type="ECO:0000256" key="6">
    <source>
        <dbReference type="PROSITE-ProRule" id="PRU01131"/>
    </source>
</evidence>
<evidence type="ECO:0000259" key="8">
    <source>
        <dbReference type="PROSITE" id="PS51795"/>
    </source>
</evidence>
<organism evidence="9 10">
    <name type="scientific">Phaseolus coccineus</name>
    <name type="common">Scarlet runner bean</name>
    <name type="synonym">Phaseolus multiflorus</name>
    <dbReference type="NCBI Taxonomy" id="3886"/>
    <lineage>
        <taxon>Eukaryota</taxon>
        <taxon>Viridiplantae</taxon>
        <taxon>Streptophyta</taxon>
        <taxon>Embryophyta</taxon>
        <taxon>Tracheophyta</taxon>
        <taxon>Spermatophyta</taxon>
        <taxon>Magnoliopsida</taxon>
        <taxon>eudicotyledons</taxon>
        <taxon>Gunneridae</taxon>
        <taxon>Pentapetalae</taxon>
        <taxon>rosids</taxon>
        <taxon>fabids</taxon>
        <taxon>Fabales</taxon>
        <taxon>Fabaceae</taxon>
        <taxon>Papilionoideae</taxon>
        <taxon>50 kb inversion clade</taxon>
        <taxon>NPAAA clade</taxon>
        <taxon>indigoferoid/millettioid clade</taxon>
        <taxon>Phaseoleae</taxon>
        <taxon>Phaseolus</taxon>
    </lineage>
</organism>
<gene>
    <name evidence="9" type="ORF">VNO80_06454</name>
</gene>
<protein>
    <recommendedName>
        <fullName evidence="8">FLZ-type domain-containing protein</fullName>
    </recommendedName>
</protein>
<accession>A0AAN9NNU3</accession>
<feature type="domain" description="FLZ-type" evidence="8">
    <location>
        <begin position="65"/>
        <end position="109"/>
    </location>
</feature>
<feature type="zinc finger region" description="FLZ-type" evidence="6">
    <location>
        <begin position="65"/>
        <end position="109"/>
    </location>
</feature>
<keyword evidence="4" id="KW-0479">Metal-binding</keyword>
<proteinExistence type="inferred from homology"/>
<dbReference type="PROSITE" id="PS51795">
    <property type="entry name" value="ZF_FLZ"/>
    <property type="match status" value="1"/>
</dbReference>
<keyword evidence="5" id="KW-0862">Zinc</keyword>
<comment type="subcellular location">
    <subcellularLocation>
        <location evidence="1">Cytoplasm</location>
    </subcellularLocation>
</comment>
<reference evidence="9 10" key="1">
    <citation type="submission" date="2024-01" db="EMBL/GenBank/DDBJ databases">
        <title>The genomes of 5 underutilized Papilionoideae crops provide insights into root nodulation and disease resistanc.</title>
        <authorList>
            <person name="Jiang F."/>
        </authorList>
    </citation>
    <scope>NUCLEOTIDE SEQUENCE [LARGE SCALE GENOMIC DNA]</scope>
    <source>
        <strain evidence="9">JINMINGXINNONG_FW02</strain>
        <tissue evidence="9">Leaves</tissue>
    </source>
</reference>
<evidence type="ECO:0000313" key="9">
    <source>
        <dbReference type="EMBL" id="KAK7373058.1"/>
    </source>
</evidence>
<name>A0AAN9NNU3_PHACN</name>
<evidence type="ECO:0000256" key="7">
    <source>
        <dbReference type="SAM" id="MobiDB-lite"/>
    </source>
</evidence>
<dbReference type="InterPro" id="IPR007650">
    <property type="entry name" value="Zf-FLZ_dom"/>
</dbReference>
<evidence type="ECO:0000313" key="10">
    <source>
        <dbReference type="Proteomes" id="UP001374584"/>
    </source>
</evidence>
<dbReference type="Pfam" id="PF04570">
    <property type="entry name" value="zf-FLZ"/>
    <property type="match status" value="1"/>
</dbReference>
<comment type="caution">
    <text evidence="9">The sequence shown here is derived from an EMBL/GenBank/DDBJ whole genome shotgun (WGS) entry which is preliminary data.</text>
</comment>
<feature type="region of interest" description="Disordered" evidence="7">
    <location>
        <begin position="29"/>
        <end position="48"/>
    </location>
</feature>
<evidence type="ECO:0000256" key="5">
    <source>
        <dbReference type="ARBA" id="ARBA00022771"/>
    </source>
</evidence>
<keyword evidence="10" id="KW-1185">Reference proteome</keyword>
<comment type="similarity">
    <text evidence="2">Belongs to the FLZ family.</text>
</comment>